<feature type="compositionally biased region" description="Basic and acidic residues" evidence="1">
    <location>
        <begin position="45"/>
        <end position="54"/>
    </location>
</feature>
<evidence type="ECO:0000313" key="3">
    <source>
        <dbReference type="Proteomes" id="UP000887116"/>
    </source>
</evidence>
<evidence type="ECO:0000256" key="1">
    <source>
        <dbReference type="SAM" id="MobiDB-lite"/>
    </source>
</evidence>
<dbReference type="Proteomes" id="UP000887116">
    <property type="component" value="Unassembled WGS sequence"/>
</dbReference>
<accession>A0A8X6GZQ2</accession>
<reference evidence="2" key="1">
    <citation type="submission" date="2020-07" db="EMBL/GenBank/DDBJ databases">
        <title>Multicomponent nature underlies the extraordinary mechanical properties of spider dragline silk.</title>
        <authorList>
            <person name="Kono N."/>
            <person name="Nakamura H."/>
            <person name="Mori M."/>
            <person name="Yoshida Y."/>
            <person name="Ohtoshi R."/>
            <person name="Malay A.D."/>
            <person name="Moran D.A.P."/>
            <person name="Tomita M."/>
            <person name="Numata K."/>
            <person name="Arakawa K."/>
        </authorList>
    </citation>
    <scope>NUCLEOTIDE SEQUENCE</scope>
</reference>
<proteinExistence type="predicted"/>
<organism evidence="2 3">
    <name type="scientific">Trichonephila clavata</name>
    <name type="common">Joro spider</name>
    <name type="synonym">Nephila clavata</name>
    <dbReference type="NCBI Taxonomy" id="2740835"/>
    <lineage>
        <taxon>Eukaryota</taxon>
        <taxon>Metazoa</taxon>
        <taxon>Ecdysozoa</taxon>
        <taxon>Arthropoda</taxon>
        <taxon>Chelicerata</taxon>
        <taxon>Arachnida</taxon>
        <taxon>Araneae</taxon>
        <taxon>Araneomorphae</taxon>
        <taxon>Entelegynae</taxon>
        <taxon>Araneoidea</taxon>
        <taxon>Nephilidae</taxon>
        <taxon>Trichonephila</taxon>
    </lineage>
</organism>
<keyword evidence="3" id="KW-1185">Reference proteome</keyword>
<comment type="caution">
    <text evidence="2">The sequence shown here is derived from an EMBL/GenBank/DDBJ whole genome shotgun (WGS) entry which is preliminary data.</text>
</comment>
<feature type="compositionally biased region" description="Basic and acidic residues" evidence="1">
    <location>
        <begin position="70"/>
        <end position="99"/>
    </location>
</feature>
<dbReference type="AlphaFoldDB" id="A0A8X6GZQ2"/>
<feature type="region of interest" description="Disordered" evidence="1">
    <location>
        <begin position="1"/>
        <end position="99"/>
    </location>
</feature>
<evidence type="ECO:0000313" key="2">
    <source>
        <dbReference type="EMBL" id="GFR14323.1"/>
    </source>
</evidence>
<feature type="compositionally biased region" description="Basic and acidic residues" evidence="1">
    <location>
        <begin position="7"/>
        <end position="16"/>
    </location>
</feature>
<gene>
    <name evidence="2" type="ORF">TNCT_695571</name>
</gene>
<name>A0A8X6GZQ2_TRICU</name>
<dbReference type="EMBL" id="BMAO01017246">
    <property type="protein sequence ID" value="GFR14323.1"/>
    <property type="molecule type" value="Genomic_DNA"/>
</dbReference>
<protein>
    <submittedName>
        <fullName evidence="2">Uncharacterized protein</fullName>
    </submittedName>
</protein>
<sequence>MSGRSSRVGDIERPLSERSYLLHSKEGTTETQALPLRTSPYLTRSRSETRRKGEGAASMTRRNRSKPNKLHREKDVTTNEFASDHKRQFTLEQFDRRPR</sequence>